<gene>
    <name evidence="1" type="ORF">SmaMPs15_000054</name>
</gene>
<proteinExistence type="predicted"/>
<dbReference type="EMBL" id="OL702939">
    <property type="protein sequence ID" value="UMO77205.1"/>
    <property type="molecule type" value="Genomic_DNA"/>
</dbReference>
<organism evidence="1 2">
    <name type="scientific">Stenotrophomonas maltophilia phage vB_SmaM_Ps15</name>
    <dbReference type="NCBI Taxonomy" id="3071007"/>
    <lineage>
        <taxon>Viruses</taxon>
        <taxon>Duplodnaviria</taxon>
        <taxon>Heunggongvirae</taxon>
        <taxon>Uroviricota</taxon>
        <taxon>Caudoviricetes</taxon>
        <taxon>Menderavirus</taxon>
        <taxon>Menderavirus Ps15</taxon>
    </lineage>
</organism>
<keyword evidence="2" id="KW-1185">Reference proteome</keyword>
<name>A0AAE9JUZ1_9CAUD</name>
<evidence type="ECO:0000313" key="2">
    <source>
        <dbReference type="Proteomes" id="UP000829466"/>
    </source>
</evidence>
<reference evidence="1 2" key="1">
    <citation type="submission" date="2021-12" db="EMBL/GenBank/DDBJ databases">
        <title>Characterization of bacteriophage vB_SmaM_Ps15 infective to Stenotrophomonas maltophila clinical ocular isolates.</title>
        <authorList>
            <person name="Damnjanovic D."/>
            <person name="Vazquez-Campos X."/>
            <person name="Elliott L."/>
            <person name="Willcox M."/>
            <person name="Bridge W.J."/>
        </authorList>
    </citation>
    <scope>NUCLEOTIDE SEQUENCE [LARGE SCALE GENOMIC DNA]</scope>
</reference>
<evidence type="ECO:0000313" key="1">
    <source>
        <dbReference type="EMBL" id="UMO77205.1"/>
    </source>
</evidence>
<dbReference type="Proteomes" id="UP000829466">
    <property type="component" value="Segment"/>
</dbReference>
<sequence length="66" mass="7713">MELYISAKEEKYLEGNHPVLLKTIRESSRYPYPYGDGWIYEDVTTATFYETCDALDDVLDEPTREA</sequence>
<protein>
    <submittedName>
        <fullName evidence="1">Uncharacterized protein</fullName>
    </submittedName>
</protein>
<accession>A0AAE9JUZ1</accession>